<organism evidence="6">
    <name type="scientific">Pseudomonas solani</name>
    <dbReference type="NCBI Taxonomy" id="2731552"/>
    <lineage>
        <taxon>Bacteria</taxon>
        <taxon>Pseudomonadati</taxon>
        <taxon>Pseudomonadota</taxon>
        <taxon>Gammaproteobacteria</taxon>
        <taxon>Pseudomonadales</taxon>
        <taxon>Pseudomonadaceae</taxon>
        <taxon>Pseudomonas</taxon>
    </lineage>
</organism>
<dbReference type="Gene3D" id="3.40.50.410">
    <property type="entry name" value="von Willebrand factor, type A domain"/>
    <property type="match status" value="1"/>
</dbReference>
<keyword evidence="3" id="KW-1133">Transmembrane helix</keyword>
<protein>
    <submittedName>
        <fullName evidence="6">VWA domain-containing protein</fullName>
    </submittedName>
</protein>
<feature type="compositionally biased region" description="Low complexity" evidence="2">
    <location>
        <begin position="454"/>
        <end position="480"/>
    </location>
</feature>
<feature type="compositionally biased region" description="Basic and acidic residues" evidence="2">
    <location>
        <begin position="482"/>
        <end position="491"/>
    </location>
</feature>
<feature type="repeat" description="TPR" evidence="1">
    <location>
        <begin position="403"/>
        <end position="436"/>
    </location>
</feature>
<evidence type="ECO:0000313" key="7">
    <source>
        <dbReference type="Proteomes" id="UP001064896"/>
    </source>
</evidence>
<dbReference type="InterPro" id="IPR011990">
    <property type="entry name" value="TPR-like_helical_dom_sf"/>
</dbReference>
<evidence type="ECO:0000256" key="2">
    <source>
        <dbReference type="SAM" id="MobiDB-lite"/>
    </source>
</evidence>
<keyword evidence="1" id="KW-0802">TPR repeat</keyword>
<dbReference type="PANTHER" id="PTHR22550">
    <property type="entry name" value="SPORE GERMINATION PROTEIN"/>
    <property type="match status" value="1"/>
</dbReference>
<dbReference type="RefSeq" id="WP_265167967.1">
    <property type="nucleotide sequence ID" value="NZ_AP023081.1"/>
</dbReference>
<gene>
    <name evidence="6" type="ORF">ABS648_09660</name>
    <name evidence="5" type="ORF">PSm6_38250</name>
</gene>
<dbReference type="InterPro" id="IPR019734">
    <property type="entry name" value="TPR_rpt"/>
</dbReference>
<keyword evidence="3" id="KW-0812">Transmembrane</keyword>
<reference evidence="6" key="2">
    <citation type="submission" date="2023-08" db="EMBL/GenBank/DDBJ databases">
        <title>Increased levels of nutrients transform a symbiont into a lethal pathobiont.</title>
        <authorList>
            <person name="Lachnit T."/>
            <person name="Ulrich L."/>
            <person name="Willmer F.M."/>
            <person name="Hasenbein T."/>
            <person name="Steiner L.X."/>
            <person name="Wolters M."/>
            <person name="Herbst E.M."/>
            <person name="Deines P."/>
        </authorList>
    </citation>
    <scope>NUCLEOTIDE SEQUENCE</scope>
    <source>
        <strain evidence="6">T3</strain>
    </source>
</reference>
<evidence type="ECO:0000313" key="5">
    <source>
        <dbReference type="EMBL" id="BCD87418.1"/>
    </source>
</evidence>
<dbReference type="SUPFAM" id="SSF48452">
    <property type="entry name" value="TPR-like"/>
    <property type="match status" value="1"/>
</dbReference>
<dbReference type="AlphaFoldDB" id="A0AAU7Y8G5"/>
<name>A0AAU7Y8G5_9PSED</name>
<sequence length="581" mass="64628">MSELWPHWLRPFWLLLLPLLAWLIWQLWHRERRSGRWQQLLPIAFQPWLLGGGRERSSRLPWIALGLAWSLGLLALIGPSWQRVEQSTQKRADPLVVILELTPSMLASDLPPTRLEQAKRKLRDLLDARRDAQTAIVVYAGSAHSLVPLSDDLMTTGNLLEALKPSIMPEAGQRADLAVEKALALLKQGAQGQGRLLLITSSLSETERDGIRHALGSKSERLSILGIGTAEGAPIAQENGGFIKDAQGAILLPRLDAASLKRFANQLGGKYASARVDERDLRTLGLLGGARTLRESRETTRLEAWADQGHWLLLPLLLIAACAGRRGWIFCLPLFFVLPRPALAFEMEDLWLRPDQQGQRLLEAQQPAEAAQHFQDPRWQGYALYQAGKHAEAAERFAGGDSAADHYNRGNALAKAGQLEAALDAYESALEREPDLQPALNNKALVEQLLQQQKQQQAQQQQDDQQGQQQPQEQPSAAQGGDPEKGEDKEQQQPAEGASTTPPEENKQPGQQAGADGQPAEPGQKPAGEQQPSDAPGQAEPLGDERRQSLEQWLRQIPDDPAELLRRKFWYEQQRRQENQE</sequence>
<keyword evidence="7" id="KW-1185">Reference proteome</keyword>
<dbReference type="EMBL" id="AP023081">
    <property type="protein sequence ID" value="BCD87418.1"/>
    <property type="molecule type" value="Genomic_DNA"/>
</dbReference>
<proteinExistence type="predicted"/>
<dbReference type="PANTHER" id="PTHR22550:SF14">
    <property type="entry name" value="VWFA DOMAIN-CONTAINING PROTEIN"/>
    <property type="match status" value="1"/>
</dbReference>
<dbReference type="Pfam" id="PF13519">
    <property type="entry name" value="VWA_2"/>
    <property type="match status" value="1"/>
</dbReference>
<evidence type="ECO:0000313" key="6">
    <source>
        <dbReference type="EMBL" id="XBY66002.1"/>
    </source>
</evidence>
<dbReference type="SMART" id="SM00028">
    <property type="entry name" value="TPR"/>
    <property type="match status" value="1"/>
</dbReference>
<accession>A0AAU7Y8G5</accession>
<reference evidence="5" key="1">
    <citation type="submission" date="2020-05" db="EMBL/GenBank/DDBJ databases">
        <title>Complete genome sequence of Pseudomonas sp. Sm006.</title>
        <authorList>
            <person name="Takeuchi K."/>
            <person name="Someya N."/>
        </authorList>
    </citation>
    <scope>NUCLEOTIDE SEQUENCE</scope>
    <source>
        <strain evidence="5">Sm006</strain>
    </source>
</reference>
<keyword evidence="3" id="KW-0472">Membrane</keyword>
<dbReference type="InterPro" id="IPR002035">
    <property type="entry name" value="VWF_A"/>
</dbReference>
<dbReference type="Proteomes" id="UP001064896">
    <property type="component" value="Chromosome"/>
</dbReference>
<feature type="compositionally biased region" description="Polar residues" evidence="2">
    <location>
        <begin position="492"/>
        <end position="503"/>
    </location>
</feature>
<feature type="domain" description="VWFA" evidence="4">
    <location>
        <begin position="96"/>
        <end position="201"/>
    </location>
</feature>
<dbReference type="Pfam" id="PF00515">
    <property type="entry name" value="TPR_1"/>
    <property type="match status" value="1"/>
</dbReference>
<dbReference type="Gene3D" id="1.25.40.10">
    <property type="entry name" value="Tetratricopeptide repeat domain"/>
    <property type="match status" value="1"/>
</dbReference>
<evidence type="ECO:0000259" key="4">
    <source>
        <dbReference type="Pfam" id="PF13519"/>
    </source>
</evidence>
<dbReference type="InterPro" id="IPR036465">
    <property type="entry name" value="vWFA_dom_sf"/>
</dbReference>
<dbReference type="PROSITE" id="PS50005">
    <property type="entry name" value="TPR"/>
    <property type="match status" value="1"/>
</dbReference>
<feature type="region of interest" description="Disordered" evidence="2">
    <location>
        <begin position="454"/>
        <end position="564"/>
    </location>
</feature>
<feature type="transmembrane region" description="Helical" evidence="3">
    <location>
        <begin position="12"/>
        <end position="28"/>
    </location>
</feature>
<feature type="compositionally biased region" description="Low complexity" evidence="2">
    <location>
        <begin position="508"/>
        <end position="524"/>
    </location>
</feature>
<evidence type="ECO:0000256" key="1">
    <source>
        <dbReference type="PROSITE-ProRule" id="PRU00339"/>
    </source>
</evidence>
<dbReference type="InterPro" id="IPR050768">
    <property type="entry name" value="UPF0353/GerABKA_families"/>
</dbReference>
<dbReference type="EMBL" id="CP158373">
    <property type="protein sequence ID" value="XBY66002.1"/>
    <property type="molecule type" value="Genomic_DNA"/>
</dbReference>
<feature type="transmembrane region" description="Helical" evidence="3">
    <location>
        <begin position="60"/>
        <end position="81"/>
    </location>
</feature>
<dbReference type="SUPFAM" id="SSF53300">
    <property type="entry name" value="vWA-like"/>
    <property type="match status" value="1"/>
</dbReference>
<evidence type="ECO:0000256" key="3">
    <source>
        <dbReference type="SAM" id="Phobius"/>
    </source>
</evidence>